<evidence type="ECO:0000313" key="3">
    <source>
        <dbReference type="Proteomes" id="UP000029964"/>
    </source>
</evidence>
<keyword evidence="1" id="KW-0812">Transmembrane</keyword>
<keyword evidence="1" id="KW-1133">Transmembrane helix</keyword>
<dbReference type="Proteomes" id="UP000029964">
    <property type="component" value="Unassembled WGS sequence"/>
</dbReference>
<name>A0A086TAD2_HAPC1</name>
<proteinExistence type="predicted"/>
<evidence type="ECO:0000256" key="1">
    <source>
        <dbReference type="SAM" id="Phobius"/>
    </source>
</evidence>
<evidence type="ECO:0000313" key="2">
    <source>
        <dbReference type="EMBL" id="KFH46314.1"/>
    </source>
</evidence>
<dbReference type="OrthoDB" id="2588793at2759"/>
<gene>
    <name evidence="2" type="ORF">ACRE_029440</name>
</gene>
<keyword evidence="3" id="KW-1185">Reference proteome</keyword>
<dbReference type="EMBL" id="JPKY01000021">
    <property type="protein sequence ID" value="KFH46314.1"/>
    <property type="molecule type" value="Genomic_DNA"/>
</dbReference>
<dbReference type="HOGENOM" id="CLU_612553_0_0_1"/>
<dbReference type="AlphaFoldDB" id="A0A086TAD2"/>
<keyword evidence="1" id="KW-0472">Membrane</keyword>
<sequence>MVAIACTGRRTVGVLFAISAIFMVGMFLISESFSRASWGYAQQVQEHWSNVLQHSDPTKIYNCADPYRRPGYLYIDSDDYKKTRWIPYTEDFLDAETPTAAEYPRPEGMDVSFNVTTVDEEFVESASTPRLWATEVLAEDSSRRKAVSTPTKDQTADDFVDVKDEGDLGWLWGRRVLLLGDSVDRYMIQFFCEEFGRKMHQPAPHTTATCEIPTFNLTLVHWHFAGSMTYRPDWWWMDDMKEISFEERFTNLWEPTLDTKVRGPTGQPDLLMWQSGLWDQRALWECAEARLPEDHPLGERERQLAWEEVRFVAARIRKFVGFLDDTFGPGVPTMFRAITMHNESDARDANLYELDRLSRAIGERAGHEMFEWARIITAFSMLYKDQTHAAKGPASWLWANMMLEYLARGAGAGDEDRAPYFGGWEACHQHLRGWGGR</sequence>
<accession>A0A086TAD2</accession>
<dbReference type="STRING" id="857340.A0A086TAD2"/>
<organism evidence="2 3">
    <name type="scientific">Hapsidospora chrysogenum (strain ATCC 11550 / CBS 779.69 / DSM 880 / IAM 14645 / JCM 23072 / IMI 49137)</name>
    <name type="common">Acremonium chrysogenum</name>
    <dbReference type="NCBI Taxonomy" id="857340"/>
    <lineage>
        <taxon>Eukaryota</taxon>
        <taxon>Fungi</taxon>
        <taxon>Dikarya</taxon>
        <taxon>Ascomycota</taxon>
        <taxon>Pezizomycotina</taxon>
        <taxon>Sordariomycetes</taxon>
        <taxon>Hypocreomycetidae</taxon>
        <taxon>Hypocreales</taxon>
        <taxon>Bionectriaceae</taxon>
        <taxon>Hapsidospora</taxon>
    </lineage>
</organism>
<reference evidence="3" key="1">
    <citation type="journal article" date="2014" name="Genome Announc.">
        <title>Genome sequence and annotation of Acremonium chrysogenum, producer of the beta-lactam antibiotic cephalosporin C.</title>
        <authorList>
            <person name="Terfehr D."/>
            <person name="Dahlmann T.A."/>
            <person name="Specht T."/>
            <person name="Zadra I."/>
            <person name="Kuernsteiner H."/>
            <person name="Kueck U."/>
        </authorList>
    </citation>
    <scope>NUCLEOTIDE SEQUENCE [LARGE SCALE GENOMIC DNA]</scope>
    <source>
        <strain evidence="3">ATCC 11550 / CBS 779.69 / DSM 880 / IAM 14645 / JCM 23072 / IMI 49137</strain>
    </source>
</reference>
<protein>
    <submittedName>
        <fullName evidence="2">Uncharacterized protein</fullName>
    </submittedName>
</protein>
<feature type="transmembrane region" description="Helical" evidence="1">
    <location>
        <begin position="12"/>
        <end position="29"/>
    </location>
</feature>
<comment type="caution">
    <text evidence="2">The sequence shown here is derived from an EMBL/GenBank/DDBJ whole genome shotgun (WGS) entry which is preliminary data.</text>
</comment>